<feature type="region of interest" description="Disordered" evidence="3">
    <location>
        <begin position="359"/>
        <end position="411"/>
    </location>
</feature>
<feature type="domain" description="DH" evidence="4">
    <location>
        <begin position="1451"/>
        <end position="1642"/>
    </location>
</feature>
<dbReference type="PANTHER" id="PTHR46006:SF5">
    <property type="entry name" value="DH DOMAIN-CONTAINING PROTEIN"/>
    <property type="match status" value="1"/>
</dbReference>
<evidence type="ECO:0000256" key="2">
    <source>
        <dbReference type="ARBA" id="ARBA00022490"/>
    </source>
</evidence>
<feature type="compositionally biased region" description="Basic residues" evidence="3">
    <location>
        <begin position="32"/>
        <end position="45"/>
    </location>
</feature>
<feature type="compositionally biased region" description="Polar residues" evidence="3">
    <location>
        <begin position="225"/>
        <end position="236"/>
    </location>
</feature>
<feature type="region of interest" description="Disordered" evidence="3">
    <location>
        <begin position="549"/>
        <end position="576"/>
    </location>
</feature>
<proteinExistence type="predicted"/>
<protein>
    <submittedName>
        <fullName evidence="6">Uncharacterized protein LOC106466179 isoform X1</fullName>
    </submittedName>
</protein>
<dbReference type="InterPro" id="IPR035899">
    <property type="entry name" value="DBL_dom_sf"/>
</dbReference>
<feature type="compositionally biased region" description="Basic residues" evidence="3">
    <location>
        <begin position="211"/>
        <end position="224"/>
    </location>
</feature>
<gene>
    <name evidence="6" type="primary">LOC106466179</name>
</gene>
<evidence type="ECO:0000313" key="6">
    <source>
        <dbReference type="RefSeq" id="XP_013781876.2"/>
    </source>
</evidence>
<comment type="subcellular location">
    <subcellularLocation>
        <location evidence="1">Cytoplasm</location>
    </subcellularLocation>
</comment>
<feature type="compositionally biased region" description="Polar residues" evidence="3">
    <location>
        <begin position="684"/>
        <end position="705"/>
    </location>
</feature>
<reference evidence="6" key="1">
    <citation type="submission" date="2025-08" db="UniProtKB">
        <authorList>
            <consortium name="RefSeq"/>
        </authorList>
    </citation>
    <scope>IDENTIFICATION</scope>
    <source>
        <tissue evidence="6">Muscle</tissue>
    </source>
</reference>
<accession>A0ABM1BH37</accession>
<feature type="compositionally biased region" description="Polar residues" evidence="3">
    <location>
        <begin position="927"/>
        <end position="940"/>
    </location>
</feature>
<dbReference type="Proteomes" id="UP000694941">
    <property type="component" value="Unplaced"/>
</dbReference>
<feature type="region of interest" description="Disordered" evidence="3">
    <location>
        <begin position="890"/>
        <end position="954"/>
    </location>
</feature>
<evidence type="ECO:0000313" key="5">
    <source>
        <dbReference type="Proteomes" id="UP000694941"/>
    </source>
</evidence>
<feature type="compositionally biased region" description="Acidic residues" evidence="3">
    <location>
        <begin position="282"/>
        <end position="291"/>
    </location>
</feature>
<feature type="region of interest" description="Disordered" evidence="3">
    <location>
        <begin position="971"/>
        <end position="1013"/>
    </location>
</feature>
<evidence type="ECO:0000256" key="3">
    <source>
        <dbReference type="SAM" id="MobiDB-lite"/>
    </source>
</evidence>
<dbReference type="InterPro" id="IPR000219">
    <property type="entry name" value="DH_dom"/>
</dbReference>
<dbReference type="GeneID" id="106466179"/>
<name>A0ABM1BH37_LIMPO</name>
<keyword evidence="2" id="KW-0963">Cytoplasm</keyword>
<organism evidence="5 6">
    <name type="scientific">Limulus polyphemus</name>
    <name type="common">Atlantic horseshoe crab</name>
    <dbReference type="NCBI Taxonomy" id="6850"/>
    <lineage>
        <taxon>Eukaryota</taxon>
        <taxon>Metazoa</taxon>
        <taxon>Ecdysozoa</taxon>
        <taxon>Arthropoda</taxon>
        <taxon>Chelicerata</taxon>
        <taxon>Merostomata</taxon>
        <taxon>Xiphosura</taxon>
        <taxon>Limulidae</taxon>
        <taxon>Limulus</taxon>
    </lineage>
</organism>
<dbReference type="SMART" id="SM00325">
    <property type="entry name" value="RhoGEF"/>
    <property type="match status" value="1"/>
</dbReference>
<dbReference type="CDD" id="cd00160">
    <property type="entry name" value="RhoGEF"/>
    <property type="match status" value="1"/>
</dbReference>
<keyword evidence="5" id="KW-1185">Reference proteome</keyword>
<feature type="compositionally biased region" description="Basic and acidic residues" evidence="3">
    <location>
        <begin position="890"/>
        <end position="922"/>
    </location>
</feature>
<dbReference type="PANTHER" id="PTHR46006">
    <property type="entry name" value="RHO GUANINE NUCLEOTIDE EXCHANGE FACTOR AT 64C, ISOFORM A"/>
    <property type="match status" value="1"/>
</dbReference>
<dbReference type="PROSITE" id="PS50010">
    <property type="entry name" value="DH_2"/>
    <property type="match status" value="1"/>
</dbReference>
<feature type="region of interest" description="Disordered" evidence="3">
    <location>
        <begin position="200"/>
        <end position="239"/>
    </location>
</feature>
<evidence type="ECO:0000259" key="4">
    <source>
        <dbReference type="PROSITE" id="PS50010"/>
    </source>
</evidence>
<feature type="compositionally biased region" description="Polar residues" evidence="3">
    <location>
        <begin position="974"/>
        <end position="986"/>
    </location>
</feature>
<dbReference type="InterPro" id="IPR051480">
    <property type="entry name" value="Endocytic_GEF_Adapter"/>
</dbReference>
<dbReference type="RefSeq" id="XP_013781876.2">
    <property type="nucleotide sequence ID" value="XM_013926422.2"/>
</dbReference>
<feature type="region of interest" description="Disordered" evidence="3">
    <location>
        <begin position="684"/>
        <end position="723"/>
    </location>
</feature>
<dbReference type="Gene3D" id="1.20.900.10">
    <property type="entry name" value="Dbl homology (DH) domain"/>
    <property type="match status" value="1"/>
</dbReference>
<dbReference type="Pfam" id="PF00621">
    <property type="entry name" value="RhoGEF"/>
    <property type="match status" value="1"/>
</dbReference>
<feature type="region of interest" description="Disordered" evidence="3">
    <location>
        <begin position="274"/>
        <end position="294"/>
    </location>
</feature>
<feature type="compositionally biased region" description="Low complexity" evidence="3">
    <location>
        <begin position="1354"/>
        <end position="1371"/>
    </location>
</feature>
<feature type="compositionally biased region" description="Low complexity" evidence="3">
    <location>
        <begin position="370"/>
        <end position="388"/>
    </location>
</feature>
<feature type="region of interest" description="Disordered" evidence="3">
    <location>
        <begin position="20"/>
        <end position="55"/>
    </location>
</feature>
<dbReference type="SUPFAM" id="SSF48065">
    <property type="entry name" value="DBL homology domain (DH-domain)"/>
    <property type="match status" value="1"/>
</dbReference>
<evidence type="ECO:0000256" key="1">
    <source>
        <dbReference type="ARBA" id="ARBA00004496"/>
    </source>
</evidence>
<sequence length="1847" mass="208871">MTDRHNYVHYNTVRDYPQSFKASEKSNNSGSLKRRLNIFSRKKNKTNSNDATIRDPYGNEFGDKFGSLSAASTARNCVGKSPTSKPSYPHQDVKFASVRNVRSRPRVVVYPWETYVNIQDPIHEDDLEEKVPPTTTASRVAHCKCGLAVRSSTCSRGSRFSCRCWSPHASQNTFQVPQVLPRRKSILPEKVDLYAVSEENGDNEQHGNGLHSRHEKVSGSRKLKQNNLPKPSSHSPHVSFIKSIDRKGPFNSVASRKSILECDVTAYDLIKEHVDSSSTPEIDSDADDDLNDNAIELKTNKKHDTERRSRETRMSKSFPNNKVLTYLSSQSGHANDFITYNEDVIRGQGPEDCKTFRVSTESFLPPSSPQPSTKSSSSFVDSNYNSWSDRCTPESSSSSIPDPDYEDDTQSNELSYLSNRLKNFTVSYLSPSKQKFREKPDVEKNTFQENTHIFPSSSLPNLTDKQFPTLVAPHKSFDSEHTYPNERSTSERDLFYQHQSLFSSSSAALEDKRLVSSFTKPIEKQCSSLFLKHSGKQCSYSLSQPVDKQRSYSLSQPVDKQRSSSHSQPVDQQRFSSFEQPADKQRFFSLSQLVDKEGPSSHSQPVDQQRFSSFEQPADKQRFFSLSQSVDKQPPCSFAQPLSDQGSYSFTKPTEDQGFSLFAQFEEEHCPLFLQAADKRPISCSQAGENQHPSITRTTENQPNSPFLEHAESKRPSSNNSSWRNENLETLTAVPVCSHQQYSEFDDIETSIDSSDTSSLSQNSSKEVKSILKRNGNSLVSVSSFDDSYLPECEENKEVRKKKQVKFKADDNDVVILEHICPMSEWENDEEEEDTKEPRVVQVTPVTQENQNNSHKSKFKIDDHFSSGFQSVGEILSSSCLGSTAGQRIKNEKHDRMAAEHSGKSLVKTDKRQHTPKEDISCKGRNKTSIPNHSQRNFTEVSAEKYKSPPPGDVTYSNAAASSCDVVMDRDKSSSIFPKNGHSSPATKKRGKVTSESTPEDVSPDVASIQPPSSLSIVESTKPLVINNKIISESVDEAYPNWSLKINREEDDHCKSLKTGNENKKTFSVSVKTPSVCNSTKSEESQEKTLEKEISKYFDDKEVSFPKVKCPSVTSIIIKSSPPNNKFESSSVINDSVSSFNCYESIPNPTAKPEIPNFILGGSPMSTDDSKVSNSTSSAFYVSVNSNQDTIHRKRLVSSETELATKKSINIVEDQDEEEEECSNSSFKISPYYGAVTVKISNSGLYSDDTSTMDDGIHRTFTEFAEEEPVYEEIDNYDEPLPSLHAFEPSKKSFFEGASKADILHYLEDAKERGFEQMMEEDIDILVEEEEENDEEEGINQSKPQERNHRVRISNASSSSQSSSGSVDSSSPGNKDVSKLGRPASAEIERTDSGVGAETSKPSKLRRLVAIENEEQQCADCDQQVEPREDEFSGTMFNPLVCRKCEKKQYERKELISEIVVTELKYGRDLRIIKEEFYRPMEVAGLLGKEQLRQIFLNIDELISFNSIFAEKLKDAIDIAREQGDEDYTTVNIGKLFLDSTAMLHAFETYCVQQGPSSMLLHNLEKEKELLRIFLRVSQMENIILRRMNLSSFLMVPVQRVTKYPLLLTRLYKVTPFHHGDRETIKEAKQKVELHLEHINEQTKGVGETKIWRRISNISSSNRRLSNGDDIGNIKLRKMALEVLQWNRDEVRFVMAGKLHFYPMADMPWNKKGKPQKFTTVHALLVTLGKPNSNYKPDLANENSILFPRNTGIKDATLLLLKEKNGRFMLVKDPMHLGNCVISTDPESCEIIEVQDYTTKEAYFFKADTLKESNDWLRQLRYHAKDLGTWRKRRNALANIMINGMVR</sequence>
<feature type="region of interest" description="Disordered" evidence="3">
    <location>
        <begin position="1330"/>
        <end position="1402"/>
    </location>
</feature>